<evidence type="ECO:0000256" key="6">
    <source>
        <dbReference type="HAMAP-Rule" id="MF_01926"/>
    </source>
</evidence>
<comment type="catalytic activity">
    <reaction evidence="6">
        <text>N(2)-formyl-N(1)-(5-phospho-beta-D-ribosyl)glycinamide + L-glutamine + ATP + H2O = 2-formamido-N(1)-(5-O-phospho-beta-D-ribosyl)acetamidine + L-glutamate + ADP + phosphate + H(+)</text>
        <dbReference type="Rhea" id="RHEA:17129"/>
        <dbReference type="ChEBI" id="CHEBI:15377"/>
        <dbReference type="ChEBI" id="CHEBI:15378"/>
        <dbReference type="ChEBI" id="CHEBI:29985"/>
        <dbReference type="ChEBI" id="CHEBI:30616"/>
        <dbReference type="ChEBI" id="CHEBI:43474"/>
        <dbReference type="ChEBI" id="CHEBI:58359"/>
        <dbReference type="ChEBI" id="CHEBI:147286"/>
        <dbReference type="ChEBI" id="CHEBI:147287"/>
        <dbReference type="ChEBI" id="CHEBI:456216"/>
        <dbReference type="EC" id="6.3.5.3"/>
    </reaction>
</comment>
<comment type="pathway">
    <text evidence="6">Purine metabolism; IMP biosynthesis via de novo pathway; 5-amino-1-(5-phospho-D-ribosyl)imidazole from N(2)-formyl-N(1)-(5-phospho-D-ribosyl)glycinamide: step 1/2.</text>
</comment>
<dbReference type="GO" id="GO:0006189">
    <property type="term" value="P:'de novo' IMP biosynthetic process"/>
    <property type="evidence" value="ECO:0007669"/>
    <property type="project" value="UniProtKB-UniRule"/>
</dbReference>
<reference evidence="7 8" key="1">
    <citation type="submission" date="2017-10" db="EMBL/GenBank/DDBJ databases">
        <title>The draft genome sequence of Lewinella marina KCTC 32374.</title>
        <authorList>
            <person name="Wang K."/>
        </authorList>
    </citation>
    <scope>NUCLEOTIDE SEQUENCE [LARGE SCALE GENOMIC DNA]</scope>
    <source>
        <strain evidence="7 8">MKG-38</strain>
    </source>
</reference>
<dbReference type="GO" id="GO:0005524">
    <property type="term" value="F:ATP binding"/>
    <property type="evidence" value="ECO:0007669"/>
    <property type="project" value="UniProtKB-UniRule"/>
</dbReference>
<dbReference type="InterPro" id="IPR003850">
    <property type="entry name" value="PurS"/>
</dbReference>
<keyword evidence="4 6" id="KW-0658">Purine biosynthesis</keyword>
<accession>A0A2G0CEB6</accession>
<dbReference type="RefSeq" id="WP_099106705.1">
    <property type="nucleotide sequence ID" value="NZ_JAATJF010000004.1"/>
</dbReference>
<dbReference type="OrthoDB" id="9799101at2"/>
<dbReference type="EMBL" id="PDLO01000004">
    <property type="protein sequence ID" value="PHK98319.1"/>
    <property type="molecule type" value="Genomic_DNA"/>
</dbReference>
<dbReference type="PANTHER" id="PTHR34696:SF1">
    <property type="entry name" value="PHOSPHORIBOSYLFORMYLGLYCINAMIDINE SYNTHASE SUBUNIT PURS"/>
    <property type="match status" value="1"/>
</dbReference>
<evidence type="ECO:0000256" key="2">
    <source>
        <dbReference type="ARBA" id="ARBA00022598"/>
    </source>
</evidence>
<organism evidence="7 8">
    <name type="scientific">Neolewinella marina</name>
    <dbReference type="NCBI Taxonomy" id="438751"/>
    <lineage>
        <taxon>Bacteria</taxon>
        <taxon>Pseudomonadati</taxon>
        <taxon>Bacteroidota</taxon>
        <taxon>Saprospiria</taxon>
        <taxon>Saprospirales</taxon>
        <taxon>Lewinellaceae</taxon>
        <taxon>Neolewinella</taxon>
    </lineage>
</organism>
<sequence>MKFQAHINIMPKAELLDPQGKVVVKNLPNLGLKGVSDVRIGKHVTMELHADSEQEAHDKVELACSKLLANVIMESYDFVVEEV</sequence>
<dbReference type="Proteomes" id="UP000226437">
    <property type="component" value="Unassembled WGS sequence"/>
</dbReference>
<dbReference type="GO" id="GO:0004642">
    <property type="term" value="F:phosphoribosylformylglycinamidine synthase activity"/>
    <property type="evidence" value="ECO:0007669"/>
    <property type="project" value="UniProtKB-UniRule"/>
</dbReference>
<evidence type="ECO:0000256" key="5">
    <source>
        <dbReference type="ARBA" id="ARBA00022840"/>
    </source>
</evidence>
<dbReference type="Pfam" id="PF02700">
    <property type="entry name" value="PurS"/>
    <property type="match status" value="1"/>
</dbReference>
<name>A0A2G0CEB6_9BACT</name>
<dbReference type="HAMAP" id="MF_01926">
    <property type="entry name" value="PurS"/>
    <property type="match status" value="1"/>
</dbReference>
<keyword evidence="2 6" id="KW-0436">Ligase</keyword>
<comment type="similarity">
    <text evidence="6">Belongs to the PurS family.</text>
</comment>
<evidence type="ECO:0000256" key="1">
    <source>
        <dbReference type="ARBA" id="ARBA00022490"/>
    </source>
</evidence>
<comment type="subcellular location">
    <subcellularLocation>
        <location evidence="6">Cytoplasm</location>
    </subcellularLocation>
</comment>
<dbReference type="EC" id="6.3.5.3" evidence="6"/>
<dbReference type="UniPathway" id="UPA00074">
    <property type="reaction ID" value="UER00128"/>
</dbReference>
<keyword evidence="1 6" id="KW-0963">Cytoplasm</keyword>
<protein>
    <recommendedName>
        <fullName evidence="6">Phosphoribosylformylglycinamidine synthase subunit PurS</fullName>
        <shortName evidence="6">FGAM synthase</shortName>
        <ecNumber evidence="6">6.3.5.3</ecNumber>
    </recommendedName>
    <alternativeName>
        <fullName evidence="6">Formylglycinamide ribonucleotide amidotransferase subunit III</fullName>
        <shortName evidence="6">FGAR amidotransferase III</shortName>
        <shortName evidence="6">FGAR-AT III</shortName>
    </alternativeName>
    <alternativeName>
        <fullName evidence="6">Phosphoribosylformylglycinamidine synthase subunit III</fullName>
    </alternativeName>
</protein>
<dbReference type="Gene3D" id="3.30.1280.10">
    <property type="entry name" value="Phosphoribosylformylglycinamidine synthase subunit PurS"/>
    <property type="match status" value="1"/>
</dbReference>
<dbReference type="PANTHER" id="PTHR34696">
    <property type="entry name" value="PHOSPHORIBOSYLFORMYLGLYCINAMIDINE SYNTHASE SUBUNIT PURS"/>
    <property type="match status" value="1"/>
</dbReference>
<dbReference type="InterPro" id="IPR036604">
    <property type="entry name" value="PurS-like_sf"/>
</dbReference>
<dbReference type="GO" id="GO:0005737">
    <property type="term" value="C:cytoplasm"/>
    <property type="evidence" value="ECO:0007669"/>
    <property type="project" value="UniProtKB-SubCell"/>
</dbReference>
<dbReference type="SUPFAM" id="SSF82697">
    <property type="entry name" value="PurS-like"/>
    <property type="match status" value="1"/>
</dbReference>
<comment type="caution">
    <text evidence="7">The sequence shown here is derived from an EMBL/GenBank/DDBJ whole genome shotgun (WGS) entry which is preliminary data.</text>
</comment>
<evidence type="ECO:0000313" key="8">
    <source>
        <dbReference type="Proteomes" id="UP000226437"/>
    </source>
</evidence>
<evidence type="ECO:0000256" key="4">
    <source>
        <dbReference type="ARBA" id="ARBA00022755"/>
    </source>
</evidence>
<gene>
    <name evidence="6" type="primary">purS</name>
    <name evidence="7" type="ORF">CGL56_11500</name>
</gene>
<proteinExistence type="inferred from homology"/>
<comment type="subunit">
    <text evidence="6">Part of the FGAM synthase complex composed of 1 PurL, 1 PurQ and 2 PurS subunits.</text>
</comment>
<keyword evidence="5 6" id="KW-0067">ATP-binding</keyword>
<evidence type="ECO:0000313" key="7">
    <source>
        <dbReference type="EMBL" id="PHK98319.1"/>
    </source>
</evidence>
<keyword evidence="3 6" id="KW-0547">Nucleotide-binding</keyword>
<evidence type="ECO:0000256" key="3">
    <source>
        <dbReference type="ARBA" id="ARBA00022741"/>
    </source>
</evidence>
<dbReference type="NCBIfam" id="TIGR00302">
    <property type="entry name" value="phosphoribosylformylglycinamidine synthase subunit PurS"/>
    <property type="match status" value="1"/>
</dbReference>
<dbReference type="NCBIfam" id="NF004630">
    <property type="entry name" value="PRK05974.1"/>
    <property type="match status" value="1"/>
</dbReference>
<comment type="function">
    <text evidence="6">Part of the phosphoribosylformylglycinamidine synthase complex involved in the purines biosynthetic pathway. Catalyzes the ATP-dependent conversion of formylglycinamide ribonucleotide (FGAR) and glutamine to yield formylglycinamidine ribonucleotide (FGAM) and glutamate. The FGAM synthase complex is composed of three subunits. PurQ produces an ammonia molecule by converting glutamine to glutamate. PurL transfers the ammonia molecule to FGAR to form FGAM in an ATP-dependent manner. PurS interacts with PurQ and PurL and is thought to assist in the transfer of the ammonia molecule from PurQ to PurL.</text>
</comment>
<dbReference type="AlphaFoldDB" id="A0A2G0CEB6"/>
<keyword evidence="8" id="KW-1185">Reference proteome</keyword>